<dbReference type="GO" id="GO:0003676">
    <property type="term" value="F:nucleic acid binding"/>
    <property type="evidence" value="ECO:0007669"/>
    <property type="project" value="InterPro"/>
</dbReference>
<dbReference type="Proteomes" id="UP000008237">
    <property type="component" value="Unassembled WGS sequence"/>
</dbReference>
<name>E2C0F7_HARSA</name>
<dbReference type="EMBL" id="GL451777">
    <property type="protein sequence ID" value="EFN78574.1"/>
    <property type="molecule type" value="Genomic_DNA"/>
</dbReference>
<keyword evidence="1" id="KW-0479">Metal-binding</keyword>
<gene>
    <name evidence="3" type="ORF">EAI_03968</name>
</gene>
<keyword evidence="4" id="KW-1185">Reference proteome</keyword>
<dbReference type="SUPFAM" id="SSF57756">
    <property type="entry name" value="Retrovirus zinc finger-like domains"/>
    <property type="match status" value="1"/>
</dbReference>
<dbReference type="InterPro" id="IPR001878">
    <property type="entry name" value="Znf_CCHC"/>
</dbReference>
<keyword evidence="1" id="KW-0862">Zinc</keyword>
<dbReference type="GO" id="GO:0008270">
    <property type="term" value="F:zinc ion binding"/>
    <property type="evidence" value="ECO:0007669"/>
    <property type="project" value="UniProtKB-KW"/>
</dbReference>
<evidence type="ECO:0000256" key="1">
    <source>
        <dbReference type="PROSITE-ProRule" id="PRU00047"/>
    </source>
</evidence>
<organism evidence="4">
    <name type="scientific">Harpegnathos saltator</name>
    <name type="common">Jerdon's jumping ant</name>
    <dbReference type="NCBI Taxonomy" id="610380"/>
    <lineage>
        <taxon>Eukaryota</taxon>
        <taxon>Metazoa</taxon>
        <taxon>Ecdysozoa</taxon>
        <taxon>Arthropoda</taxon>
        <taxon>Hexapoda</taxon>
        <taxon>Insecta</taxon>
        <taxon>Pterygota</taxon>
        <taxon>Neoptera</taxon>
        <taxon>Endopterygota</taxon>
        <taxon>Hymenoptera</taxon>
        <taxon>Apocrita</taxon>
        <taxon>Aculeata</taxon>
        <taxon>Formicoidea</taxon>
        <taxon>Formicidae</taxon>
        <taxon>Ponerinae</taxon>
        <taxon>Ponerini</taxon>
        <taxon>Harpegnathos</taxon>
    </lineage>
</organism>
<proteinExistence type="predicted"/>
<dbReference type="AlphaFoldDB" id="E2C0F7"/>
<evidence type="ECO:0000313" key="4">
    <source>
        <dbReference type="Proteomes" id="UP000008237"/>
    </source>
</evidence>
<feature type="non-terminal residue" evidence="3">
    <location>
        <position position="1"/>
    </location>
</feature>
<evidence type="ECO:0000313" key="3">
    <source>
        <dbReference type="EMBL" id="EFN78574.1"/>
    </source>
</evidence>
<feature type="domain" description="CCHC-type" evidence="2">
    <location>
        <begin position="29"/>
        <end position="43"/>
    </location>
</feature>
<sequence length="63" mass="6941">RPAQCFRCWSLGHTQNTCRVSADRGSLSYRCGRGGHIARKCENTPNCAVCHDAGREAYRMAGP</sequence>
<reference evidence="3 4" key="1">
    <citation type="journal article" date="2010" name="Science">
        <title>Genomic comparison of the ants Camponotus floridanus and Harpegnathos saltator.</title>
        <authorList>
            <person name="Bonasio R."/>
            <person name="Zhang G."/>
            <person name="Ye C."/>
            <person name="Mutti N.S."/>
            <person name="Fang X."/>
            <person name="Qin N."/>
            <person name="Donahue G."/>
            <person name="Yang P."/>
            <person name="Li Q."/>
            <person name="Li C."/>
            <person name="Zhang P."/>
            <person name="Huang Z."/>
            <person name="Berger S.L."/>
            <person name="Reinberg D."/>
            <person name="Wang J."/>
            <person name="Liebig J."/>
        </authorList>
    </citation>
    <scope>NUCLEOTIDE SEQUENCE [LARGE SCALE GENOMIC DNA]</scope>
    <source>
        <strain evidence="3 4">R22 G/1</strain>
    </source>
</reference>
<accession>E2C0F7</accession>
<evidence type="ECO:0000259" key="2">
    <source>
        <dbReference type="PROSITE" id="PS50158"/>
    </source>
</evidence>
<protein>
    <recommendedName>
        <fullName evidence="2">CCHC-type domain-containing protein</fullName>
    </recommendedName>
</protein>
<feature type="non-terminal residue" evidence="3">
    <location>
        <position position="63"/>
    </location>
</feature>
<dbReference type="OrthoDB" id="7554612at2759"/>
<dbReference type="InterPro" id="IPR036875">
    <property type="entry name" value="Znf_CCHC_sf"/>
</dbReference>
<dbReference type="PROSITE" id="PS50158">
    <property type="entry name" value="ZF_CCHC"/>
    <property type="match status" value="1"/>
</dbReference>
<keyword evidence="1" id="KW-0863">Zinc-finger</keyword>
<dbReference type="SMART" id="SM00343">
    <property type="entry name" value="ZnF_C2HC"/>
    <property type="match status" value="2"/>
</dbReference>
<dbReference type="InParanoid" id="E2C0F7"/>
<dbReference type="Gene3D" id="4.10.60.10">
    <property type="entry name" value="Zinc finger, CCHC-type"/>
    <property type="match status" value="1"/>
</dbReference>